<feature type="non-terminal residue" evidence="2">
    <location>
        <position position="238"/>
    </location>
</feature>
<feature type="compositionally biased region" description="Basic and acidic residues" evidence="1">
    <location>
        <begin position="92"/>
        <end position="141"/>
    </location>
</feature>
<evidence type="ECO:0000313" key="2">
    <source>
        <dbReference type="EMBL" id="KYN95598.1"/>
    </source>
</evidence>
<protein>
    <submittedName>
        <fullName evidence="2">Apicoplast dimethyladenosine synthase, putative</fullName>
    </submittedName>
</protein>
<accession>A0A151L9H4</accession>
<feature type="region of interest" description="Disordered" evidence="1">
    <location>
        <begin position="92"/>
        <end position="152"/>
    </location>
</feature>
<dbReference type="VEuPathDB" id="PlasmoDB:PRG01_1253200"/>
<comment type="caution">
    <text evidence="2">The sequence shown here is derived from an EMBL/GenBank/DDBJ whole genome shotgun (WGS) entry which is preliminary data.</text>
</comment>
<proteinExistence type="predicted"/>
<reference evidence="2 3" key="1">
    <citation type="journal article" date="2016" name="Nat. Commun.">
        <title>Genomes of cryptic chimpanzee Plasmodium species reveal key evolutionary events leading to human malaria.</title>
        <authorList>
            <person name="Sundararaman S.A."/>
            <person name="Plenderleith L.J."/>
            <person name="Liu W."/>
            <person name="Loy D.E."/>
            <person name="Learn G.H."/>
            <person name="Li Y."/>
            <person name="Shaw K.S."/>
            <person name="Ayouba A."/>
            <person name="Peeters M."/>
            <person name="Speede S."/>
            <person name="Shaw G.M."/>
            <person name="Bushman F.D."/>
            <person name="Brisson D."/>
            <person name="Rayner J.C."/>
            <person name="Sharp P.M."/>
            <person name="Hahn B.H."/>
        </authorList>
    </citation>
    <scope>NUCLEOTIDE SEQUENCE [LARGE SCALE GENOMIC DNA]</scope>
    <source>
        <strain evidence="2 3">SY57</strain>
    </source>
</reference>
<sequence>MIYSSFKLPWALFFFLLVTLFKRNNVLSKRKRKTFVKNVKWYPQRIKHYYINHVVFPSNKRRIATFFVCLGSHGKKKNKTNYKFNIKSKLNVEGDNKKGDHQKNEDDHQKNEDDHQKNEDDHQKNGDDHQKNGDDHKKNEYNNKTYNTEPIDDKNQFISRTFEGINIFPIKQNEKDQDYLKTKLPAREFKPKRSLGQNYLKDTNIIKKMISAIEYNVEHHLFQNKKRMNVRKEEDKKK</sequence>
<dbReference type="GeneID" id="24532543"/>
<dbReference type="RefSeq" id="XP_019970273.1">
    <property type="nucleotide sequence ID" value="XM_020115120.1"/>
</dbReference>
<dbReference type="AlphaFoldDB" id="A0A151L9H4"/>
<name>A0A151L9H4_PLARE</name>
<dbReference type="Proteomes" id="UP000076359">
    <property type="component" value="Chromosome 12"/>
</dbReference>
<gene>
    <name evidence="2" type="ORF">PRSY57_1249300</name>
</gene>
<evidence type="ECO:0000256" key="1">
    <source>
        <dbReference type="SAM" id="MobiDB-lite"/>
    </source>
</evidence>
<dbReference type="VEuPathDB" id="PlasmoDB:PRCDC_1249300"/>
<evidence type="ECO:0000313" key="3">
    <source>
        <dbReference type="Proteomes" id="UP000076359"/>
    </source>
</evidence>
<organism evidence="2 3">
    <name type="scientific">Plasmodium reichenowi</name>
    <dbReference type="NCBI Taxonomy" id="5854"/>
    <lineage>
        <taxon>Eukaryota</taxon>
        <taxon>Sar</taxon>
        <taxon>Alveolata</taxon>
        <taxon>Apicomplexa</taxon>
        <taxon>Aconoidasida</taxon>
        <taxon>Haemosporida</taxon>
        <taxon>Plasmodiidae</taxon>
        <taxon>Plasmodium</taxon>
        <taxon>Plasmodium (Laverania)</taxon>
    </lineage>
</organism>
<dbReference type="EMBL" id="LVLA01000013">
    <property type="protein sequence ID" value="KYN95598.1"/>
    <property type="molecule type" value="Genomic_DNA"/>
</dbReference>